<dbReference type="SUPFAM" id="SSF141729">
    <property type="entry name" value="FimD N-terminal domain-like"/>
    <property type="match status" value="1"/>
</dbReference>
<dbReference type="AlphaFoldDB" id="A0A2T6GDM1"/>
<evidence type="ECO:0000313" key="13">
    <source>
        <dbReference type="Proteomes" id="UP000244178"/>
    </source>
</evidence>
<dbReference type="GO" id="GO:0015473">
    <property type="term" value="F:fimbrial usher porin activity"/>
    <property type="evidence" value="ECO:0007669"/>
    <property type="project" value="InterPro"/>
</dbReference>
<gene>
    <name evidence="12" type="ORF">C5U62_27755</name>
</gene>
<keyword evidence="6" id="KW-0732">Signal</keyword>
<dbReference type="InterPro" id="IPR037224">
    <property type="entry name" value="PapC_N_sf"/>
</dbReference>
<dbReference type="PANTHER" id="PTHR30451">
    <property type="entry name" value="OUTER MEMBRANE USHER PROTEIN"/>
    <property type="match status" value="1"/>
</dbReference>
<dbReference type="Gene3D" id="2.60.40.2610">
    <property type="entry name" value="Outer membrane usher protein FimD, plug domain"/>
    <property type="match status" value="1"/>
</dbReference>
<protein>
    <submittedName>
        <fullName evidence="12">Fimbrial biogenesis outer membrane usher protein</fullName>
    </submittedName>
</protein>
<dbReference type="InterPro" id="IPR025885">
    <property type="entry name" value="PapC_N"/>
</dbReference>
<dbReference type="GO" id="GO:0009297">
    <property type="term" value="P:pilus assembly"/>
    <property type="evidence" value="ECO:0007669"/>
    <property type="project" value="InterPro"/>
</dbReference>
<dbReference type="PROSITE" id="PS01151">
    <property type="entry name" value="FIMBRIAL_USHER"/>
    <property type="match status" value="1"/>
</dbReference>
<evidence type="ECO:0000256" key="1">
    <source>
        <dbReference type="ARBA" id="ARBA00004571"/>
    </source>
</evidence>
<organism evidence="12 13">
    <name type="scientific">Pseudomonas protegens</name>
    <dbReference type="NCBI Taxonomy" id="380021"/>
    <lineage>
        <taxon>Bacteria</taxon>
        <taxon>Pseudomonadati</taxon>
        <taxon>Pseudomonadota</taxon>
        <taxon>Gammaproteobacteria</taxon>
        <taxon>Pseudomonadales</taxon>
        <taxon>Pseudomonadaceae</taxon>
        <taxon>Pseudomonas</taxon>
    </lineage>
</organism>
<reference evidence="12 13" key="1">
    <citation type="submission" date="2018-03" db="EMBL/GenBank/DDBJ databases">
        <title>Draft genome sequence of the plant growth promoting rhizobacterium Pseudomonas protegens strain BNJ-SS-45 isolated from wheat (Triticum aestivum) rhizosphere.</title>
        <authorList>
            <person name="Bajpai A."/>
            <person name="Shende K."/>
            <person name="Meena N."/>
            <person name="Upadhyayula S.R."/>
            <person name="Suravajhala P."/>
            <person name="Medicherla K.M."/>
            <person name="Johri B.N."/>
        </authorList>
    </citation>
    <scope>NUCLEOTIDE SEQUENCE [LARGE SCALE GENOMIC DNA]</scope>
    <source>
        <strain evidence="12 13">BNJ-SS-45</strain>
    </source>
</reference>
<evidence type="ECO:0000256" key="5">
    <source>
        <dbReference type="ARBA" id="ARBA00022692"/>
    </source>
</evidence>
<keyword evidence="9" id="KW-1029">Fimbrium biogenesis</keyword>
<name>A0A2T6GDM1_9PSED</name>
<evidence type="ECO:0000256" key="2">
    <source>
        <dbReference type="ARBA" id="ARBA00008064"/>
    </source>
</evidence>
<dbReference type="GO" id="GO:0009279">
    <property type="term" value="C:cell outer membrane"/>
    <property type="evidence" value="ECO:0007669"/>
    <property type="project" value="UniProtKB-SubCell"/>
</dbReference>
<dbReference type="Gene3D" id="2.60.40.3110">
    <property type="match status" value="1"/>
</dbReference>
<evidence type="ECO:0000256" key="4">
    <source>
        <dbReference type="ARBA" id="ARBA00022452"/>
    </source>
</evidence>
<keyword evidence="5 9" id="KW-0812">Transmembrane</keyword>
<evidence type="ECO:0000256" key="6">
    <source>
        <dbReference type="ARBA" id="ARBA00022729"/>
    </source>
</evidence>
<sequence length="870" mass="94268">MSALSKKLLLLVSCVLAYSRKCLVVRDGFILGSMTLIGSWMVIDVSAADEPIRFNPAFFGNSRGETLDLSRYEQGNPLTPGTYRLDVYLNQNRVGTQEILLRTVADGSRVEPCLPPALLEQLGVDFTRLPEDQVNRARAAECLGPDEMVPQGRLEVDMADLRADLSIPQLYLSRTQRGYVSSKEWDAGVNAGFLGYSNNLSENRSNGQRSRQFYSGLNTGLNLGQWRLRHNGSYSYDDQSGSGGRSQYNALSSYVQRDITAAQAQLTLGEFYTPGNLFDSFSFTGVQLRSDERMLPDSMRGFAPVVRGVADTTAKVSVRQGQNLLHETTVPPGPFAIDDLNSAGYAGDLNVTITEADGRTKSFVVPYASMAQLLRPGSSRFSLSAGRYRDDSLDTLPGFVQGTYQYGLSNLWTGYGGSILAQDYRAWQGGVALSTSLGAVALDLTHSQASGLNDSEADGPTQLSGRSLRLSYNKLIETTATNFSVAAYRFSSEGYLNFDEYARLRDSPSQDRSFKQRSRLQLSLSQPIGERMGQLNFSGLAQDYWSRDQGRDLSYQVGYSNSYSWGSFSFSAARTRSAGGSMDNQYLLSISLPLGRSRYSPYLSSSINYDASGNHGVNSSLSGSLGENAQVGYSLYGSRDRYAGQSNSNYGGNLRYDAAHANYNLSASRGQNYQQASFAMQGTLVAHPGGINATSGQGETMAVLEAAGAKGAQVLSNANTRIADNGYAVVTGLTPYRRNDMALDPKGTSRDVELEMTSQQTAPRAGAVVMLRYPTVVGTAVLLKLVRDDGQMIPLGAQVLGANGEVLTQVGQGGRAFVRGLEGQGQLLIQWGAGQSCLASYRMPSAPSSNDEYYQQLELPCHKGGANLNR</sequence>
<dbReference type="Pfam" id="PF13953">
    <property type="entry name" value="PapC_C"/>
    <property type="match status" value="1"/>
</dbReference>
<evidence type="ECO:0000313" key="12">
    <source>
        <dbReference type="EMBL" id="PUA42263.1"/>
    </source>
</evidence>
<feature type="domain" description="PapC-like C-terminal" evidence="10">
    <location>
        <begin position="782"/>
        <end position="844"/>
    </location>
</feature>
<evidence type="ECO:0000259" key="10">
    <source>
        <dbReference type="Pfam" id="PF13953"/>
    </source>
</evidence>
<dbReference type="Proteomes" id="UP000244178">
    <property type="component" value="Unassembled WGS sequence"/>
</dbReference>
<proteinExistence type="inferred from homology"/>
<comment type="similarity">
    <text evidence="2 9">Belongs to the fimbrial export usher family.</text>
</comment>
<evidence type="ECO:0000256" key="7">
    <source>
        <dbReference type="ARBA" id="ARBA00023136"/>
    </source>
</evidence>
<dbReference type="InterPro" id="IPR025949">
    <property type="entry name" value="PapC-like_C"/>
</dbReference>
<evidence type="ECO:0000256" key="9">
    <source>
        <dbReference type="RuleBase" id="RU003884"/>
    </source>
</evidence>
<accession>A0A2T6GDM1</accession>
<comment type="caution">
    <text evidence="12">The sequence shown here is derived from an EMBL/GenBank/DDBJ whole genome shotgun (WGS) entry which is preliminary data.</text>
</comment>
<keyword evidence="7 9" id="KW-0472">Membrane</keyword>
<keyword evidence="4" id="KW-1134">Transmembrane beta strand</keyword>
<dbReference type="Pfam" id="PF00577">
    <property type="entry name" value="Usher"/>
    <property type="match status" value="1"/>
</dbReference>
<evidence type="ECO:0000259" key="11">
    <source>
        <dbReference type="Pfam" id="PF13954"/>
    </source>
</evidence>
<comment type="subcellular location">
    <subcellularLocation>
        <location evidence="1 9">Cell outer membrane</location>
        <topology evidence="1 9">Multi-pass membrane protein</topology>
    </subcellularLocation>
</comment>
<dbReference type="InterPro" id="IPR042186">
    <property type="entry name" value="FimD_plug_dom"/>
</dbReference>
<feature type="domain" description="PapC N-terminal" evidence="11">
    <location>
        <begin position="54"/>
        <end position="199"/>
    </location>
</feature>
<dbReference type="Gene3D" id="3.10.20.410">
    <property type="match status" value="1"/>
</dbReference>
<dbReference type="InterPro" id="IPR018030">
    <property type="entry name" value="Fimbrial_membr_usher_CS"/>
</dbReference>
<dbReference type="Pfam" id="PF13954">
    <property type="entry name" value="PapC_N"/>
    <property type="match status" value="1"/>
</dbReference>
<dbReference type="InterPro" id="IPR043142">
    <property type="entry name" value="PapC-like_C_sf"/>
</dbReference>
<keyword evidence="8 9" id="KW-0998">Cell outer membrane</keyword>
<dbReference type="EMBL" id="PYJM01000007">
    <property type="protein sequence ID" value="PUA42263.1"/>
    <property type="molecule type" value="Genomic_DNA"/>
</dbReference>
<evidence type="ECO:0000256" key="8">
    <source>
        <dbReference type="ARBA" id="ARBA00023237"/>
    </source>
</evidence>
<dbReference type="InterPro" id="IPR000015">
    <property type="entry name" value="Fimb_usher"/>
</dbReference>
<dbReference type="FunFam" id="2.60.40.3110:FF:000001">
    <property type="entry name" value="Putative fimbrial outer membrane usher"/>
    <property type="match status" value="1"/>
</dbReference>
<dbReference type="Gene3D" id="2.60.40.2070">
    <property type="match status" value="1"/>
</dbReference>
<dbReference type="PANTHER" id="PTHR30451:SF20">
    <property type="entry name" value="FIMBRIAE USHER"/>
    <property type="match status" value="1"/>
</dbReference>
<evidence type="ECO:0000256" key="3">
    <source>
        <dbReference type="ARBA" id="ARBA00022448"/>
    </source>
</evidence>
<keyword evidence="3 9" id="KW-0813">Transport</keyword>